<feature type="transmembrane region" description="Helical" evidence="12">
    <location>
        <begin position="494"/>
        <end position="514"/>
    </location>
</feature>
<feature type="domain" description="BHLH" evidence="13">
    <location>
        <begin position="309"/>
        <end position="359"/>
    </location>
</feature>
<evidence type="ECO:0000313" key="14">
    <source>
        <dbReference type="EMBL" id="JAP02961.1"/>
    </source>
</evidence>
<evidence type="ECO:0000256" key="8">
    <source>
        <dbReference type="ARBA" id="ARBA00023136"/>
    </source>
</evidence>
<dbReference type="InterPro" id="IPR011598">
    <property type="entry name" value="bHLH_dom"/>
</dbReference>
<dbReference type="InterPro" id="IPR036638">
    <property type="entry name" value="HLH_DNA-bd_sf"/>
</dbReference>
<dbReference type="SMART" id="SM00353">
    <property type="entry name" value="HLH"/>
    <property type="match status" value="1"/>
</dbReference>
<evidence type="ECO:0000256" key="1">
    <source>
        <dbReference type="ARBA" id="ARBA00004123"/>
    </source>
</evidence>
<keyword evidence="8 12" id="KW-0472">Membrane</keyword>
<dbReference type="GO" id="GO:0000981">
    <property type="term" value="F:DNA-binding transcription factor activity, RNA polymerase II-specific"/>
    <property type="evidence" value="ECO:0007669"/>
    <property type="project" value="TreeGrafter"/>
</dbReference>
<feature type="region of interest" description="Disordered" evidence="11">
    <location>
        <begin position="385"/>
        <end position="422"/>
    </location>
</feature>
<evidence type="ECO:0000256" key="12">
    <source>
        <dbReference type="SAM" id="Phobius"/>
    </source>
</evidence>
<keyword evidence="6" id="KW-0805">Transcription regulation</keyword>
<dbReference type="AlphaFoldDB" id="A0A0V0G4I4"/>
<keyword evidence="5 12" id="KW-1133">Transmembrane helix</keyword>
<dbReference type="PROSITE" id="PS50888">
    <property type="entry name" value="BHLH"/>
    <property type="match status" value="1"/>
</dbReference>
<keyword evidence="3 12" id="KW-0812">Transmembrane</keyword>
<evidence type="ECO:0000256" key="2">
    <source>
        <dbReference type="ARBA" id="ARBA00004477"/>
    </source>
</evidence>
<keyword evidence="7 14" id="KW-0238">DNA-binding</keyword>
<evidence type="ECO:0000256" key="5">
    <source>
        <dbReference type="ARBA" id="ARBA00022989"/>
    </source>
</evidence>
<name>A0A0V0G4I4_TRIDM</name>
<dbReference type="SUPFAM" id="SSF47459">
    <property type="entry name" value="HLH, helix-loop-helix DNA-binding domain"/>
    <property type="match status" value="1"/>
</dbReference>
<dbReference type="Gene3D" id="4.10.280.10">
    <property type="entry name" value="Helix-loop-helix DNA-binding domain"/>
    <property type="match status" value="1"/>
</dbReference>
<protein>
    <submittedName>
        <fullName evidence="14">Putative dna-binding protein</fullName>
    </submittedName>
</protein>
<proteinExistence type="predicted"/>
<dbReference type="PANTHER" id="PTHR46062:SF1">
    <property type="entry name" value="LP12374P"/>
    <property type="match status" value="1"/>
</dbReference>
<dbReference type="GO" id="GO:0046983">
    <property type="term" value="F:protein dimerization activity"/>
    <property type="evidence" value="ECO:0007669"/>
    <property type="project" value="InterPro"/>
</dbReference>
<evidence type="ECO:0000256" key="10">
    <source>
        <dbReference type="ARBA" id="ARBA00023242"/>
    </source>
</evidence>
<evidence type="ECO:0000259" key="13">
    <source>
        <dbReference type="PROSITE" id="PS50888"/>
    </source>
</evidence>
<evidence type="ECO:0000256" key="9">
    <source>
        <dbReference type="ARBA" id="ARBA00023163"/>
    </source>
</evidence>
<dbReference type="GO" id="GO:0000978">
    <property type="term" value="F:RNA polymerase II cis-regulatory region sequence-specific DNA binding"/>
    <property type="evidence" value="ECO:0007669"/>
    <property type="project" value="TreeGrafter"/>
</dbReference>
<accession>A0A0V0G4I4</accession>
<keyword evidence="4" id="KW-0256">Endoplasmic reticulum</keyword>
<dbReference type="GO" id="GO:0005789">
    <property type="term" value="C:endoplasmic reticulum membrane"/>
    <property type="evidence" value="ECO:0007669"/>
    <property type="project" value="UniProtKB-SubCell"/>
</dbReference>
<dbReference type="GO" id="GO:0005634">
    <property type="term" value="C:nucleus"/>
    <property type="evidence" value="ECO:0007669"/>
    <property type="project" value="UniProtKB-SubCell"/>
</dbReference>
<evidence type="ECO:0000256" key="3">
    <source>
        <dbReference type="ARBA" id="ARBA00022692"/>
    </source>
</evidence>
<comment type="subcellular location">
    <subcellularLocation>
        <location evidence="2">Endoplasmic reticulum membrane</location>
        <topology evidence="2">Multi-pass membrane protein</topology>
    </subcellularLocation>
    <subcellularLocation>
        <location evidence="1">Nucleus</location>
    </subcellularLocation>
</comment>
<dbReference type="EMBL" id="GECL01003163">
    <property type="protein sequence ID" value="JAP02961.1"/>
    <property type="molecule type" value="Transcribed_RNA"/>
</dbReference>
<dbReference type="PANTHER" id="PTHR46062">
    <property type="entry name" value="STEROL REGULATORY ELEMENT-BINDING PROTEIN"/>
    <property type="match status" value="1"/>
</dbReference>
<evidence type="ECO:0000256" key="7">
    <source>
        <dbReference type="ARBA" id="ARBA00023125"/>
    </source>
</evidence>
<reference evidence="14" key="1">
    <citation type="journal article" date="2018" name="J. Proteomics">
        <title>Exploring the molecular complexity of Triatoma dimidiata sialome.</title>
        <authorList>
            <person name="Santiago P.B."/>
            <person name="de Araujo C.N."/>
            <person name="Charneau S."/>
            <person name="Bastos I.M.D."/>
            <person name="Assumpcao T.C.F."/>
            <person name="Queiroz R.M.L."/>
            <person name="Praca Y.R."/>
            <person name="Cordeiro T.M."/>
            <person name="Garcia C.H.S."/>
            <person name="da Silva I.G."/>
            <person name="Raiol T."/>
            <person name="Motta F.N."/>
            <person name="de Araujo Oliveira J.V."/>
            <person name="de Sousa M.V."/>
            <person name="Ribeiro J.M.C."/>
            <person name="de Santana J.M."/>
        </authorList>
    </citation>
    <scope>NUCLEOTIDE SEQUENCE</scope>
    <source>
        <strain evidence="14">Santander</strain>
        <tissue evidence="14">Salivary glands</tissue>
    </source>
</reference>
<feature type="non-terminal residue" evidence="14">
    <location>
        <position position="1"/>
    </location>
</feature>
<evidence type="ECO:0000256" key="6">
    <source>
        <dbReference type="ARBA" id="ARBA00023015"/>
    </source>
</evidence>
<dbReference type="CDD" id="cd11394">
    <property type="entry name" value="bHLHzip_SREBP"/>
    <property type="match status" value="1"/>
</dbReference>
<keyword evidence="9" id="KW-0804">Transcription</keyword>
<dbReference type="Pfam" id="PF00010">
    <property type="entry name" value="HLH"/>
    <property type="match status" value="1"/>
</dbReference>
<feature type="transmembrane region" description="Helical" evidence="12">
    <location>
        <begin position="440"/>
        <end position="459"/>
    </location>
</feature>
<evidence type="ECO:0000256" key="11">
    <source>
        <dbReference type="SAM" id="MobiDB-lite"/>
    </source>
</evidence>
<sequence>SDTFNINEIGEFDDLLDNCERELFFKRDSGLFAAADDETDENDLLFQLDQIKDDTNAILSAPKSDLQPAVPLYSTVTSNAELAQNIASTDPLKLAVFGQNTNHNGTASHVSQHIQPYRIIGNDCVPLNNQDGIKIGANLPVYQWSKQQVLPPISTVRNGHDPAIIKKKSRPVIAQQNVQQTLQQQTVQQQQQQQQPQQQQIAPPRYLAFQTLGPIHVPSDHMKQMIFQAQLMTSNQQPTVLYATANGHDKQVIAKPVVNLVSCNTATNNSTILTSMPAVVVDPTSEKVSLTRLKTHDKDKERMPKFREVKRNMHNAIERRYRTSINDRIIELKDIIAGPSAKMNKSLILRKTIEYIRYLQEANNKLKQENATLRGHQMNMLKEEGAVGGITPPRSDVSTSPRSDLSTPPTPQDPLYIGEPKDDDFNTNSEMQGMLDHRRMALCAFMLTILIFNPFRLFVNKLMPEDAYTGTVIEGRNLLDYTNTSPLWDLRSTALVWLLNLTIFMCCLVKLLVYGDAIISTKSKISNEFWRHRKQAELFISVGNKEGARLQLLKCLKVLNLPVPDTKFGMFTSCLWQTLRQILHRLWVGRWLSIHHGGFFANSKVRKDGLKTSKEVSLVYDMSGRLSTVEGGGTSLTRTMLALAAVNHAEAAANNLDPKYLAQIYFTVALHLKTMMPSMFHFLSRYYFWIAKRQCHGADTNPKLQWILTEIGHNFIMNNDWSYTCDEQSIFTYLTDDTDPLAFASKAFREHLIECALQFLVAPGECLDVIKTDKKKVPLTQTLEALSYLSILLRVTPEEETVDSKAIWWGHVLTVAAYWTIGDDTKAEKLYSDAENLPNSLESEVLAKAVRAGLATKISLYRQGNAQRTLKLANLSSRHLMESLADPRSPDNATLLTQLLVVDWLLETRVALWEGGLVQVSPSFLHNFNIDIDSLKKITHYLPCAMRRVFVYEASAQLIAGASPARTQQLLDRSLRLRLTRSSVICGKGDKRDEKLWSEKEHATALYLACKHLPAPLLSSPGERAGMLVEAAKSLETIGDERRLRLCNLLIKSLGASPATN</sequence>
<feature type="compositionally biased region" description="Polar residues" evidence="11">
    <location>
        <begin position="396"/>
        <end position="407"/>
    </location>
</feature>
<evidence type="ECO:0000256" key="4">
    <source>
        <dbReference type="ARBA" id="ARBA00022824"/>
    </source>
</evidence>
<keyword evidence="10" id="KW-0539">Nucleus</keyword>
<organism evidence="14">
    <name type="scientific">Triatoma dimidiata</name>
    <name type="common">Kissing bug</name>
    <name type="synonym">Meccus dimidiatus</name>
    <dbReference type="NCBI Taxonomy" id="72491"/>
    <lineage>
        <taxon>Eukaryota</taxon>
        <taxon>Metazoa</taxon>
        <taxon>Ecdysozoa</taxon>
        <taxon>Arthropoda</taxon>
        <taxon>Hexapoda</taxon>
        <taxon>Insecta</taxon>
        <taxon>Pterygota</taxon>
        <taxon>Neoptera</taxon>
        <taxon>Paraneoptera</taxon>
        <taxon>Hemiptera</taxon>
        <taxon>Heteroptera</taxon>
        <taxon>Panheteroptera</taxon>
        <taxon>Cimicomorpha</taxon>
        <taxon>Reduviidae</taxon>
        <taxon>Triatominae</taxon>
        <taxon>Triatoma</taxon>
    </lineage>
</organism>